<dbReference type="AlphaFoldDB" id="A0A0C2VDY8"/>
<comment type="catalytic activity">
    <reaction evidence="1">
        <text>ATP + protein L-histidine = ADP + protein N-phospho-L-histidine.</text>
        <dbReference type="EC" id="2.7.13.3"/>
    </reaction>
</comment>
<evidence type="ECO:0000259" key="10">
    <source>
        <dbReference type="PROSITE" id="PS50112"/>
    </source>
</evidence>
<feature type="domain" description="PAC" evidence="11">
    <location>
        <begin position="445"/>
        <end position="497"/>
    </location>
</feature>
<dbReference type="CDD" id="cd00082">
    <property type="entry name" value="HisKA"/>
    <property type="match status" value="1"/>
</dbReference>
<evidence type="ECO:0000256" key="5">
    <source>
        <dbReference type="ARBA" id="ARBA00022741"/>
    </source>
</evidence>
<keyword evidence="5" id="KW-0547">Nucleotide-binding</keyword>
<dbReference type="Pfam" id="PF00512">
    <property type="entry name" value="HisKA"/>
    <property type="match status" value="1"/>
</dbReference>
<dbReference type="Gene3D" id="3.30.565.10">
    <property type="entry name" value="Histidine kinase-like ATPase, C-terminal domain"/>
    <property type="match status" value="1"/>
</dbReference>
<dbReference type="SUPFAM" id="SSF55874">
    <property type="entry name" value="ATPase domain of HSP90 chaperone/DNA topoisomerase II/histidine kinase"/>
    <property type="match status" value="1"/>
</dbReference>
<dbReference type="OrthoDB" id="9815750at2"/>
<dbReference type="InterPro" id="IPR003661">
    <property type="entry name" value="HisK_dim/P_dom"/>
</dbReference>
<dbReference type="GO" id="GO:0000155">
    <property type="term" value="F:phosphorelay sensor kinase activity"/>
    <property type="evidence" value="ECO:0007669"/>
    <property type="project" value="InterPro"/>
</dbReference>
<gene>
    <name evidence="12" type="ORF">KR50_24590</name>
</gene>
<dbReference type="NCBIfam" id="TIGR00229">
    <property type="entry name" value="sensory_box"/>
    <property type="match status" value="2"/>
</dbReference>
<dbReference type="GO" id="GO:0005524">
    <property type="term" value="F:ATP binding"/>
    <property type="evidence" value="ECO:0007669"/>
    <property type="project" value="UniProtKB-KW"/>
</dbReference>
<dbReference type="SMART" id="SM00091">
    <property type="entry name" value="PAS"/>
    <property type="match status" value="2"/>
</dbReference>
<feature type="domain" description="Histidine kinase" evidence="9">
    <location>
        <begin position="510"/>
        <end position="711"/>
    </location>
</feature>
<dbReference type="InterPro" id="IPR005467">
    <property type="entry name" value="His_kinase_dom"/>
</dbReference>
<evidence type="ECO:0000313" key="13">
    <source>
        <dbReference type="Proteomes" id="UP000031972"/>
    </source>
</evidence>
<keyword evidence="8" id="KW-0902">Two-component regulatory system</keyword>
<dbReference type="PROSITE" id="PS50109">
    <property type="entry name" value="HIS_KIN"/>
    <property type="match status" value="1"/>
</dbReference>
<evidence type="ECO:0000256" key="4">
    <source>
        <dbReference type="ARBA" id="ARBA00022679"/>
    </source>
</evidence>
<dbReference type="PRINTS" id="PR00344">
    <property type="entry name" value="BCTRLSENSOR"/>
</dbReference>
<keyword evidence="3" id="KW-0597">Phosphoprotein</keyword>
<reference evidence="12 13" key="1">
    <citation type="submission" date="2015-01" db="EMBL/GenBank/DDBJ databases">
        <title>Jeotgalibacillus campisalis genome sequencing.</title>
        <authorList>
            <person name="Goh K.M."/>
            <person name="Chan K.-G."/>
            <person name="Yaakop A.S."/>
            <person name="Ee R."/>
            <person name="Gan H.M."/>
            <person name="Chan C.S."/>
        </authorList>
    </citation>
    <scope>NUCLEOTIDE SEQUENCE [LARGE SCALE GENOMIC DNA]</scope>
    <source>
        <strain evidence="12 13">SF-57</strain>
    </source>
</reference>
<keyword evidence="13" id="KW-1185">Reference proteome</keyword>
<dbReference type="InterPro" id="IPR000014">
    <property type="entry name" value="PAS"/>
</dbReference>
<dbReference type="CDD" id="cd00130">
    <property type="entry name" value="PAS"/>
    <property type="match status" value="2"/>
</dbReference>
<dbReference type="RefSeq" id="WP_041058639.1">
    <property type="nucleotide sequence ID" value="NZ_JXRR01000015.1"/>
</dbReference>
<dbReference type="InterPro" id="IPR036890">
    <property type="entry name" value="HATPase_C_sf"/>
</dbReference>
<dbReference type="Proteomes" id="UP000031972">
    <property type="component" value="Unassembled WGS sequence"/>
</dbReference>
<evidence type="ECO:0000313" key="12">
    <source>
        <dbReference type="EMBL" id="KIL47137.1"/>
    </source>
</evidence>
<evidence type="ECO:0000259" key="9">
    <source>
        <dbReference type="PROSITE" id="PS50109"/>
    </source>
</evidence>
<feature type="domain" description="PAS" evidence="10">
    <location>
        <begin position="247"/>
        <end position="318"/>
    </location>
</feature>
<dbReference type="Pfam" id="PF02518">
    <property type="entry name" value="HATPase_c"/>
    <property type="match status" value="1"/>
</dbReference>
<dbReference type="SUPFAM" id="SSF47384">
    <property type="entry name" value="Homodimeric domain of signal transducing histidine kinase"/>
    <property type="match status" value="1"/>
</dbReference>
<dbReference type="SUPFAM" id="SSF55785">
    <property type="entry name" value="PYP-like sensor domain (PAS domain)"/>
    <property type="match status" value="2"/>
</dbReference>
<evidence type="ECO:0000256" key="3">
    <source>
        <dbReference type="ARBA" id="ARBA00022553"/>
    </source>
</evidence>
<evidence type="ECO:0000256" key="7">
    <source>
        <dbReference type="ARBA" id="ARBA00022840"/>
    </source>
</evidence>
<keyword evidence="4 12" id="KW-0808">Transferase</keyword>
<dbReference type="SMART" id="SM00387">
    <property type="entry name" value="HATPase_c"/>
    <property type="match status" value="1"/>
</dbReference>
<evidence type="ECO:0000256" key="1">
    <source>
        <dbReference type="ARBA" id="ARBA00000085"/>
    </source>
</evidence>
<dbReference type="PATRIC" id="fig|220754.4.peg.2476"/>
<organism evidence="12 13">
    <name type="scientific">Jeotgalibacillus campisalis</name>
    <dbReference type="NCBI Taxonomy" id="220754"/>
    <lineage>
        <taxon>Bacteria</taxon>
        <taxon>Bacillati</taxon>
        <taxon>Bacillota</taxon>
        <taxon>Bacilli</taxon>
        <taxon>Bacillales</taxon>
        <taxon>Caryophanaceae</taxon>
        <taxon>Jeotgalibacillus</taxon>
    </lineage>
</organism>
<dbReference type="InterPro" id="IPR013656">
    <property type="entry name" value="PAS_4"/>
</dbReference>
<evidence type="ECO:0000259" key="11">
    <source>
        <dbReference type="PROSITE" id="PS50113"/>
    </source>
</evidence>
<dbReference type="EMBL" id="JXRR01000015">
    <property type="protein sequence ID" value="KIL47137.1"/>
    <property type="molecule type" value="Genomic_DNA"/>
</dbReference>
<keyword evidence="6 12" id="KW-0418">Kinase</keyword>
<dbReference type="SMART" id="SM00388">
    <property type="entry name" value="HisKA"/>
    <property type="match status" value="1"/>
</dbReference>
<dbReference type="InterPro" id="IPR013767">
    <property type="entry name" value="PAS_fold"/>
</dbReference>
<name>A0A0C2VDY8_9BACL</name>
<dbReference type="InterPro" id="IPR003594">
    <property type="entry name" value="HATPase_dom"/>
</dbReference>
<dbReference type="EC" id="2.7.13.3" evidence="2"/>
<dbReference type="InterPro" id="IPR035965">
    <property type="entry name" value="PAS-like_dom_sf"/>
</dbReference>
<comment type="caution">
    <text evidence="12">The sequence shown here is derived from an EMBL/GenBank/DDBJ whole genome shotgun (WGS) entry which is preliminary data.</text>
</comment>
<evidence type="ECO:0000256" key="8">
    <source>
        <dbReference type="ARBA" id="ARBA00023012"/>
    </source>
</evidence>
<dbReference type="PANTHER" id="PTHR43065">
    <property type="entry name" value="SENSOR HISTIDINE KINASE"/>
    <property type="match status" value="1"/>
</dbReference>
<dbReference type="Gene3D" id="3.30.450.20">
    <property type="entry name" value="PAS domain"/>
    <property type="match status" value="2"/>
</dbReference>
<proteinExistence type="predicted"/>
<dbReference type="InterPro" id="IPR000700">
    <property type="entry name" value="PAS-assoc_C"/>
</dbReference>
<dbReference type="PROSITE" id="PS50112">
    <property type="entry name" value="PAS"/>
    <property type="match status" value="2"/>
</dbReference>
<dbReference type="Pfam" id="PF00989">
    <property type="entry name" value="PAS"/>
    <property type="match status" value="1"/>
</dbReference>
<dbReference type="Pfam" id="PF08448">
    <property type="entry name" value="PAS_4"/>
    <property type="match status" value="1"/>
</dbReference>
<evidence type="ECO:0000256" key="6">
    <source>
        <dbReference type="ARBA" id="ARBA00022777"/>
    </source>
</evidence>
<accession>A0A0C2VDY8</accession>
<dbReference type="PROSITE" id="PS50113">
    <property type="entry name" value="PAC"/>
    <property type="match status" value="1"/>
</dbReference>
<feature type="domain" description="PAS" evidence="10">
    <location>
        <begin position="372"/>
        <end position="442"/>
    </location>
</feature>
<dbReference type="PANTHER" id="PTHR43065:SF34">
    <property type="entry name" value="SPORULATION KINASE A"/>
    <property type="match status" value="1"/>
</dbReference>
<sequence>MEHIPQKNKSYLNHNEMAVAVVDERLQVVRMNTSFVEDFHVENTEKSIFLTDFEVFRNLNLLSDIINSFKDNQETKSELTVGSEAEKKDFTITIVPSHYEAEKVRLVEIIFDHTAHQQAYIPSSQSFNPTKSISHSVFLLKLKKENDNFIIKVGTGSLFEQLQINSADLKNQNLHTVFPKEELEHYVPICLKVWEQQIEATYEGTICGLEYIASVIPVVEEGVTEEIICMVTDISNLKNTQRELERNKQKYQSLMYDHSDNIFLIDRQYIIREINSAAEKRLKMNKNETLIGKNYRDFVRADRCENTKKYLDQALEGTTVSYNTVIINQDHTESHISCTLVPILIDGKVEGAYGVGRDITEIVKMDKKLKKTAYLLEAYFNHTNDGASLLSEDGVFAAMNHKFESIFQWEREELLGCNITDLFHKEQSQDDKRKIIQALKGEDIDYIETTFQKKDGTACTLSLHVSSIRSKKGTLIGIAVIVQDLSKIKIREDLLKKSEQLALVGQLAAGVAHEIRNPLTTLKGFLQLLGEDKKASIYIELLQNELNRIEYITGELLSLAKPQATSFKINSLKMIMDQTVEFIKIEALKNNVKMVLSIEEVMFECESHKIKQVFLNLFMNAIEAMPTGGTLNIFLVKEKSDAVIIIQDTGYGIKEDRLRKLGEPFYSTKEKGTGLGLMICRKIIENHKGTFTIESKPNEGTTVKVTFPLISS</sequence>
<dbReference type="Gene3D" id="1.10.287.130">
    <property type="match status" value="1"/>
</dbReference>
<dbReference type="InterPro" id="IPR004358">
    <property type="entry name" value="Sig_transdc_His_kin-like_C"/>
</dbReference>
<keyword evidence="7" id="KW-0067">ATP-binding</keyword>
<dbReference type="InterPro" id="IPR036097">
    <property type="entry name" value="HisK_dim/P_sf"/>
</dbReference>
<protein>
    <recommendedName>
        <fullName evidence="2">histidine kinase</fullName>
        <ecNumber evidence="2">2.7.13.3</ecNumber>
    </recommendedName>
</protein>
<dbReference type="GO" id="GO:0006355">
    <property type="term" value="P:regulation of DNA-templated transcription"/>
    <property type="evidence" value="ECO:0007669"/>
    <property type="project" value="InterPro"/>
</dbReference>
<evidence type="ECO:0000256" key="2">
    <source>
        <dbReference type="ARBA" id="ARBA00012438"/>
    </source>
</evidence>